<evidence type="ECO:0000256" key="1">
    <source>
        <dbReference type="SAM" id="MobiDB-lite"/>
    </source>
</evidence>
<dbReference type="EMBL" id="CDMY01000449">
    <property type="protein sequence ID" value="CEM13947.1"/>
    <property type="molecule type" value="Genomic_DNA"/>
</dbReference>
<dbReference type="CDD" id="cd00056">
    <property type="entry name" value="ENDO3c"/>
    <property type="match status" value="1"/>
</dbReference>
<dbReference type="GO" id="GO:0140097">
    <property type="term" value="F:catalytic activity, acting on DNA"/>
    <property type="evidence" value="ECO:0007669"/>
    <property type="project" value="UniProtKB-ARBA"/>
</dbReference>
<dbReference type="VEuPathDB" id="CryptoDB:Vbra_109"/>
<dbReference type="PhylomeDB" id="A0A0G4FKS1"/>
<feature type="compositionally biased region" description="Pro residues" evidence="1">
    <location>
        <begin position="1"/>
        <end position="10"/>
    </location>
</feature>
<gene>
    <name evidence="3" type="ORF">Vbra_109</name>
</gene>
<dbReference type="SMART" id="SM00478">
    <property type="entry name" value="ENDO3c"/>
    <property type="match status" value="1"/>
</dbReference>
<protein>
    <recommendedName>
        <fullName evidence="2">HhH-GPD domain-containing protein</fullName>
    </recommendedName>
</protein>
<dbReference type="Pfam" id="PF00730">
    <property type="entry name" value="HhH-GPD"/>
    <property type="match status" value="1"/>
</dbReference>
<dbReference type="Proteomes" id="UP000041254">
    <property type="component" value="Unassembled WGS sequence"/>
</dbReference>
<dbReference type="AlphaFoldDB" id="A0A0G4FKS1"/>
<feature type="domain" description="HhH-GPD" evidence="2">
    <location>
        <begin position="250"/>
        <end position="411"/>
    </location>
</feature>
<dbReference type="SUPFAM" id="SSF48150">
    <property type="entry name" value="DNA-glycosylase"/>
    <property type="match status" value="1"/>
</dbReference>
<feature type="region of interest" description="Disordered" evidence="1">
    <location>
        <begin position="58"/>
        <end position="174"/>
    </location>
</feature>
<evidence type="ECO:0000259" key="2">
    <source>
        <dbReference type="SMART" id="SM00478"/>
    </source>
</evidence>
<feature type="region of interest" description="Disordered" evidence="1">
    <location>
        <begin position="1"/>
        <end position="46"/>
    </location>
</feature>
<evidence type="ECO:0000313" key="3">
    <source>
        <dbReference type="EMBL" id="CEM13947.1"/>
    </source>
</evidence>
<dbReference type="GO" id="GO:0016787">
    <property type="term" value="F:hydrolase activity"/>
    <property type="evidence" value="ECO:0007669"/>
    <property type="project" value="UniProtKB-ARBA"/>
</dbReference>
<dbReference type="InterPro" id="IPR011257">
    <property type="entry name" value="DNA_glycosylase"/>
</dbReference>
<proteinExistence type="predicted"/>
<organism evidence="3 4">
    <name type="scientific">Vitrella brassicaformis (strain CCMP3155)</name>
    <dbReference type="NCBI Taxonomy" id="1169540"/>
    <lineage>
        <taxon>Eukaryota</taxon>
        <taxon>Sar</taxon>
        <taxon>Alveolata</taxon>
        <taxon>Colpodellida</taxon>
        <taxon>Vitrellaceae</taxon>
        <taxon>Vitrella</taxon>
    </lineage>
</organism>
<name>A0A0G4FKS1_VITBC</name>
<feature type="compositionally biased region" description="Basic and acidic residues" evidence="1">
    <location>
        <begin position="104"/>
        <end position="123"/>
    </location>
</feature>
<evidence type="ECO:0000313" key="4">
    <source>
        <dbReference type="Proteomes" id="UP000041254"/>
    </source>
</evidence>
<sequence>MASFPAPLPPPKRRRTKPRPKTSPPHGGCSLSHNEGGHDAGDSSAAVPFDFDAFRYRDDDRRAQQLPPAGVRHGMRQGSMRLERQLDGQCVRDSASRGAAMSAADRREHRESPDHDAGGDIERMSVASSTGWSDVDNGGGLSKAGGKQRRGTRRKRATAPTHDGDVMGEGGSADEPWAKKVLDEEPFPLWPHPSTYDCRIVHDVLQQIHGHILTSQRAAQPQSSSSARGSPVGEWLAGGPLLDLLVRVILSQNTTDVVSDEMFKRLKASYPTWRSVLDADPSAVEATIVRGGLATTKVKRMRVILQDVLDQGHHDGGEPSLEYLRDLPDEDVKRHLLSYKGVGAKTLACVMMFGLNRPEFPVDTHVHKVALRLQWVPPSATRLQTYEHLNRRVPESLKPSLHVLMIEHDKRCRVCGRASSMQRYPQGECPLMPFIASTHTH</sequence>
<dbReference type="InterPro" id="IPR003265">
    <property type="entry name" value="HhH-GPD_domain"/>
</dbReference>
<dbReference type="PANTHER" id="PTHR47203:SF1">
    <property type="entry name" value="HYPOTHETICAL BASE EXCISION DNA REPAIR PROTEIN (EUROFUNG)"/>
    <property type="match status" value="1"/>
</dbReference>
<dbReference type="PANTHER" id="PTHR47203">
    <property type="match status" value="1"/>
</dbReference>
<accession>A0A0G4FKS1</accession>
<feature type="compositionally biased region" description="Basic residues" evidence="1">
    <location>
        <begin position="146"/>
        <end position="157"/>
    </location>
</feature>
<keyword evidence="4" id="KW-1185">Reference proteome</keyword>
<dbReference type="GO" id="GO:0006284">
    <property type="term" value="P:base-excision repair"/>
    <property type="evidence" value="ECO:0007669"/>
    <property type="project" value="InterPro"/>
</dbReference>
<dbReference type="InParanoid" id="A0A0G4FKS1"/>
<dbReference type="InterPro" id="IPR023170">
    <property type="entry name" value="HhH_base_excis_C"/>
</dbReference>
<reference evidence="3 4" key="1">
    <citation type="submission" date="2014-11" db="EMBL/GenBank/DDBJ databases">
        <authorList>
            <person name="Zhu J."/>
            <person name="Qi W."/>
            <person name="Song R."/>
        </authorList>
    </citation>
    <scope>NUCLEOTIDE SEQUENCE [LARGE SCALE GENOMIC DNA]</scope>
</reference>
<dbReference type="STRING" id="1169540.A0A0G4FKS1"/>
<feature type="compositionally biased region" description="Basic residues" evidence="1">
    <location>
        <begin position="11"/>
        <end position="20"/>
    </location>
</feature>
<dbReference type="OrthoDB" id="5607at2759"/>
<dbReference type="Gene3D" id="1.10.1670.10">
    <property type="entry name" value="Helix-hairpin-Helix base-excision DNA repair enzymes (C-terminal)"/>
    <property type="match status" value="1"/>
</dbReference>
<dbReference type="Gene3D" id="1.10.340.30">
    <property type="entry name" value="Hypothetical protein, domain 2"/>
    <property type="match status" value="1"/>
</dbReference>